<keyword evidence="1" id="KW-0812">Transmembrane</keyword>
<keyword evidence="1" id="KW-0472">Membrane</keyword>
<organism evidence="2">
    <name type="scientific">Brachypodium distachyon</name>
    <name type="common">Purple false brome</name>
    <name type="synonym">Trachynia distachya</name>
    <dbReference type="NCBI Taxonomy" id="15368"/>
    <lineage>
        <taxon>Eukaryota</taxon>
        <taxon>Viridiplantae</taxon>
        <taxon>Streptophyta</taxon>
        <taxon>Embryophyta</taxon>
        <taxon>Tracheophyta</taxon>
        <taxon>Spermatophyta</taxon>
        <taxon>Magnoliopsida</taxon>
        <taxon>Liliopsida</taxon>
        <taxon>Poales</taxon>
        <taxon>Poaceae</taxon>
        <taxon>BOP clade</taxon>
        <taxon>Pooideae</taxon>
        <taxon>Stipodae</taxon>
        <taxon>Brachypodieae</taxon>
        <taxon>Brachypodium</taxon>
    </lineage>
</organism>
<proteinExistence type="predicted"/>
<evidence type="ECO:0000256" key="1">
    <source>
        <dbReference type="SAM" id="Phobius"/>
    </source>
</evidence>
<gene>
    <name evidence="2" type="ORF">BRADI_1g12875v3</name>
</gene>
<evidence type="ECO:0000313" key="3">
    <source>
        <dbReference type="EnsemblPlants" id="KQK13850"/>
    </source>
</evidence>
<feature type="transmembrane region" description="Helical" evidence="1">
    <location>
        <begin position="23"/>
        <end position="45"/>
    </location>
</feature>
<protein>
    <submittedName>
        <fullName evidence="2 3">Uncharacterized protein</fullName>
    </submittedName>
</protein>
<evidence type="ECO:0000313" key="2">
    <source>
        <dbReference type="EMBL" id="KQK13850.1"/>
    </source>
</evidence>
<sequence>MCLPAVARTRVCVSVDIPPNLILLFYFYFCLGLFAVGLWVSASFWHYKSGFSDRVVVTSVNQPLQGNCLCRMFLFSILGRFAEGRGSEELRADAKQLIHNAKDMMR</sequence>
<dbReference type="InParanoid" id="A0A0Q3RLR5"/>
<name>A0A0Q3RLR5_BRADI</name>
<dbReference type="Gramene" id="KQK13850">
    <property type="protein sequence ID" value="KQK13850"/>
    <property type="gene ID" value="BRADI_1g12875v3"/>
</dbReference>
<evidence type="ECO:0000313" key="4">
    <source>
        <dbReference type="Proteomes" id="UP000008810"/>
    </source>
</evidence>
<reference evidence="3" key="3">
    <citation type="submission" date="2018-08" db="UniProtKB">
        <authorList>
            <consortium name="EnsemblPlants"/>
        </authorList>
    </citation>
    <scope>IDENTIFICATION</scope>
    <source>
        <strain evidence="3">cv. Bd21</strain>
    </source>
</reference>
<keyword evidence="1" id="KW-1133">Transmembrane helix</keyword>
<reference evidence="2 3" key="1">
    <citation type="journal article" date="2010" name="Nature">
        <title>Genome sequencing and analysis of the model grass Brachypodium distachyon.</title>
        <authorList>
            <consortium name="International Brachypodium Initiative"/>
        </authorList>
    </citation>
    <scope>NUCLEOTIDE SEQUENCE [LARGE SCALE GENOMIC DNA]</scope>
    <source>
        <strain evidence="2 3">Bd21</strain>
    </source>
</reference>
<accession>A0A0Q3RLR5</accession>
<dbReference type="EnsemblPlants" id="KQK13850">
    <property type="protein sequence ID" value="KQK13850"/>
    <property type="gene ID" value="BRADI_1g12875v3"/>
</dbReference>
<reference evidence="2" key="2">
    <citation type="submission" date="2017-06" db="EMBL/GenBank/DDBJ databases">
        <title>WGS assembly of Brachypodium distachyon.</title>
        <authorList>
            <consortium name="The International Brachypodium Initiative"/>
            <person name="Lucas S."/>
            <person name="Harmon-Smith M."/>
            <person name="Lail K."/>
            <person name="Tice H."/>
            <person name="Grimwood J."/>
            <person name="Bruce D."/>
            <person name="Barry K."/>
            <person name="Shu S."/>
            <person name="Lindquist E."/>
            <person name="Wang M."/>
            <person name="Pitluck S."/>
            <person name="Vogel J.P."/>
            <person name="Garvin D.F."/>
            <person name="Mockler T.C."/>
            <person name="Schmutz J."/>
            <person name="Rokhsar D."/>
            <person name="Bevan M.W."/>
        </authorList>
    </citation>
    <scope>NUCLEOTIDE SEQUENCE</scope>
    <source>
        <strain evidence="2">Bd21</strain>
    </source>
</reference>
<dbReference type="AlphaFoldDB" id="A0A0Q3RLR5"/>
<dbReference type="Proteomes" id="UP000008810">
    <property type="component" value="Chromosome 1"/>
</dbReference>
<dbReference type="EMBL" id="CM000880">
    <property type="protein sequence ID" value="KQK13850.1"/>
    <property type="molecule type" value="Genomic_DNA"/>
</dbReference>
<keyword evidence="4" id="KW-1185">Reference proteome</keyword>